<name>A0A5C4SXJ2_9BACL</name>
<dbReference type="AlphaFoldDB" id="A0A5C4SXJ2"/>
<dbReference type="RefSeq" id="WP_139607218.1">
    <property type="nucleotide sequence ID" value="NZ_VDCQ01000089.1"/>
</dbReference>
<evidence type="ECO:0000313" key="2">
    <source>
        <dbReference type="Proteomes" id="UP000307943"/>
    </source>
</evidence>
<comment type="caution">
    <text evidence="1">The sequence shown here is derived from an EMBL/GenBank/DDBJ whole genome shotgun (WGS) entry which is preliminary data.</text>
</comment>
<keyword evidence="2" id="KW-1185">Reference proteome</keyword>
<organism evidence="1 2">
    <name type="scientific">Paenibacillus hemerocallicola</name>
    <dbReference type="NCBI Taxonomy" id="1172614"/>
    <lineage>
        <taxon>Bacteria</taxon>
        <taxon>Bacillati</taxon>
        <taxon>Bacillota</taxon>
        <taxon>Bacilli</taxon>
        <taxon>Bacillales</taxon>
        <taxon>Paenibacillaceae</taxon>
        <taxon>Paenibacillus</taxon>
    </lineage>
</organism>
<evidence type="ECO:0000313" key="1">
    <source>
        <dbReference type="EMBL" id="TNJ59880.1"/>
    </source>
</evidence>
<sequence length="137" mass="14367">MLPSAATVVLSVYAEDGHSGQGSIQAWVDGARYAPGSPLNIAGRTQPLELRIAAADQAGNTASKLMTLQPSPVYTLQGLEQIVTETNAAGLIQDTLAAQLQYRLTIIGMLLEQGTVQTAVAYLDSSSGSLRVYALYA</sequence>
<proteinExistence type="predicted"/>
<dbReference type="Proteomes" id="UP000307943">
    <property type="component" value="Unassembled WGS sequence"/>
</dbReference>
<reference evidence="1 2" key="1">
    <citation type="submission" date="2019-05" db="EMBL/GenBank/DDBJ databases">
        <title>We sequenced the genome of Paenibacillus hemerocallicola KCTC 33185 for further insight into its adaptation and study the phylogeny of Paenibacillus.</title>
        <authorList>
            <person name="Narsing Rao M.P."/>
        </authorList>
    </citation>
    <scope>NUCLEOTIDE SEQUENCE [LARGE SCALE GENOMIC DNA]</scope>
    <source>
        <strain evidence="1 2">KCTC 33185</strain>
    </source>
</reference>
<gene>
    <name evidence="1" type="ORF">FE784_36740</name>
</gene>
<dbReference type="EMBL" id="VDCQ01000089">
    <property type="protein sequence ID" value="TNJ59880.1"/>
    <property type="molecule type" value="Genomic_DNA"/>
</dbReference>
<accession>A0A5C4SXJ2</accession>
<protein>
    <submittedName>
        <fullName evidence="1">Uncharacterized protein</fullName>
    </submittedName>
</protein>